<feature type="repeat" description="ANK" evidence="3">
    <location>
        <begin position="272"/>
        <end position="304"/>
    </location>
</feature>
<gene>
    <name evidence="5" type="ORF">IM811_015042</name>
</gene>
<evidence type="ECO:0000256" key="1">
    <source>
        <dbReference type="ARBA" id="ARBA00022737"/>
    </source>
</evidence>
<dbReference type="Gene3D" id="1.25.40.20">
    <property type="entry name" value="Ankyrin repeat-containing domain"/>
    <property type="match status" value="1"/>
</dbReference>
<evidence type="ECO:0000313" key="6">
    <source>
        <dbReference type="Proteomes" id="UP000616885"/>
    </source>
</evidence>
<comment type="caution">
    <text evidence="5">The sequence shown here is derived from an EMBL/GenBank/DDBJ whole genome shotgun (WGS) entry which is preliminary data.</text>
</comment>
<dbReference type="PANTHER" id="PTHR24198">
    <property type="entry name" value="ANKYRIN REPEAT AND PROTEIN KINASE DOMAIN-CONTAINING PROTEIN"/>
    <property type="match status" value="1"/>
</dbReference>
<evidence type="ECO:0000256" key="3">
    <source>
        <dbReference type="PROSITE-ProRule" id="PRU00023"/>
    </source>
</evidence>
<keyword evidence="2 3" id="KW-0040">ANK repeat</keyword>
<reference evidence="5" key="1">
    <citation type="submission" date="2020-10" db="EMBL/GenBank/DDBJ databases">
        <title>High-Quality Genome Resource of Clonostachys rosea strain S41 by Oxford Nanopore Long-Read Sequencing.</title>
        <authorList>
            <person name="Wang H."/>
        </authorList>
    </citation>
    <scope>NUCLEOTIDE SEQUENCE</scope>
    <source>
        <strain evidence="5">S41</strain>
    </source>
</reference>
<dbReference type="AlphaFoldDB" id="A0A8H7TNG5"/>
<dbReference type="Proteomes" id="UP000616885">
    <property type="component" value="Unassembled WGS sequence"/>
</dbReference>
<accession>A0A8H7TNG5</accession>
<sequence length="314" mass="34143">MALVASTTATGRWGDGKITPPLSHPHSQEGGASPAYEGYTNSDVEDVESVHPFITAAAEGDKVTVKSFLNEPSFNVDSMAPIVSMALQQAAISNNQRTVDIILQSNMFGVSEQDVEWLTPLYLAHASTRSESDFLDTVLNYQKNGYSDPALSYMGWKYRNFIQTLLERHANGRVIPPEAIFIEQEHQAAVNILLKNSPDTKLMSHFGVFPLIFAAEKTHEGVVNLLLDKGADIEAKDKGGRSPLFLAVLRGNKAIVKLLLDKGADIEAKDEGGRSPVFLAILRGNKAIVKLLLDNNADSEAKDEHGPSSLFLAV</sequence>
<dbReference type="InterPro" id="IPR002110">
    <property type="entry name" value="Ankyrin_rpt"/>
</dbReference>
<evidence type="ECO:0000256" key="2">
    <source>
        <dbReference type="ARBA" id="ARBA00023043"/>
    </source>
</evidence>
<keyword evidence="1" id="KW-0677">Repeat</keyword>
<dbReference type="SMART" id="SM00248">
    <property type="entry name" value="ANK"/>
    <property type="match status" value="4"/>
</dbReference>
<feature type="compositionally biased region" description="Polar residues" evidence="4">
    <location>
        <begin position="1"/>
        <end position="10"/>
    </location>
</feature>
<feature type="region of interest" description="Disordered" evidence="4">
    <location>
        <begin position="1"/>
        <end position="39"/>
    </location>
</feature>
<dbReference type="EMBL" id="JADCTT010000006">
    <property type="protein sequence ID" value="KAF9750822.1"/>
    <property type="molecule type" value="Genomic_DNA"/>
</dbReference>
<name>A0A8H7TNG5_BIOOC</name>
<feature type="repeat" description="ANK" evidence="3">
    <location>
        <begin position="206"/>
        <end position="238"/>
    </location>
</feature>
<dbReference type="SUPFAM" id="SSF48403">
    <property type="entry name" value="Ankyrin repeat"/>
    <property type="match status" value="1"/>
</dbReference>
<dbReference type="PANTHER" id="PTHR24198:SF165">
    <property type="entry name" value="ANKYRIN REPEAT-CONTAINING PROTEIN-RELATED"/>
    <property type="match status" value="1"/>
</dbReference>
<feature type="repeat" description="ANK" evidence="3">
    <location>
        <begin position="239"/>
        <end position="271"/>
    </location>
</feature>
<proteinExistence type="predicted"/>
<dbReference type="Pfam" id="PF00023">
    <property type="entry name" value="Ank"/>
    <property type="match status" value="1"/>
</dbReference>
<dbReference type="PROSITE" id="PS50297">
    <property type="entry name" value="ANK_REP_REGION"/>
    <property type="match status" value="3"/>
</dbReference>
<evidence type="ECO:0000256" key="4">
    <source>
        <dbReference type="SAM" id="MobiDB-lite"/>
    </source>
</evidence>
<protein>
    <submittedName>
        <fullName evidence="5">Uncharacterized protein</fullName>
    </submittedName>
</protein>
<dbReference type="Pfam" id="PF12796">
    <property type="entry name" value="Ank_2"/>
    <property type="match status" value="1"/>
</dbReference>
<evidence type="ECO:0000313" key="5">
    <source>
        <dbReference type="EMBL" id="KAF9750822.1"/>
    </source>
</evidence>
<organism evidence="5 6">
    <name type="scientific">Bionectria ochroleuca</name>
    <name type="common">Gliocladium roseum</name>
    <dbReference type="NCBI Taxonomy" id="29856"/>
    <lineage>
        <taxon>Eukaryota</taxon>
        <taxon>Fungi</taxon>
        <taxon>Dikarya</taxon>
        <taxon>Ascomycota</taxon>
        <taxon>Pezizomycotina</taxon>
        <taxon>Sordariomycetes</taxon>
        <taxon>Hypocreomycetidae</taxon>
        <taxon>Hypocreales</taxon>
        <taxon>Bionectriaceae</taxon>
        <taxon>Clonostachys</taxon>
    </lineage>
</organism>
<dbReference type="InterPro" id="IPR036770">
    <property type="entry name" value="Ankyrin_rpt-contain_sf"/>
</dbReference>
<dbReference type="PROSITE" id="PS50088">
    <property type="entry name" value="ANK_REPEAT"/>
    <property type="match status" value="3"/>
</dbReference>